<dbReference type="RefSeq" id="WP_120176730.1">
    <property type="nucleotide sequence ID" value="NZ_AP018786.1"/>
</dbReference>
<gene>
    <name evidence="3" type="ORF">SUTMEG_09780</name>
</gene>
<proteinExistence type="predicted"/>
<evidence type="ECO:0000313" key="4">
    <source>
        <dbReference type="Proteomes" id="UP000271003"/>
    </source>
</evidence>
<dbReference type="PANTHER" id="PTHR42954:SF2">
    <property type="entry name" value="FE(2+) TRANSPORT PROTEIN A"/>
    <property type="match status" value="1"/>
</dbReference>
<dbReference type="InterPro" id="IPR007167">
    <property type="entry name" value="Fe-transptr_FeoA-like"/>
</dbReference>
<accession>A0A2Z6IBQ9</accession>
<dbReference type="SUPFAM" id="SSF50037">
    <property type="entry name" value="C-terminal domain of transcriptional repressors"/>
    <property type="match status" value="1"/>
</dbReference>
<name>A0A2Z6IBQ9_9BURK</name>
<dbReference type="SMART" id="SM00899">
    <property type="entry name" value="FeoA"/>
    <property type="match status" value="1"/>
</dbReference>
<reference evidence="3 4" key="1">
    <citation type="journal article" date="2018" name="Int. J. Syst. Evol. Microbiol.">
        <title>Mesosutterella multiformis gen. nov., sp. nov., a member of the family Sutterellaceae and Sutterella megalosphaeroides sp. nov., isolated from human faeces.</title>
        <authorList>
            <person name="Sakamoto M."/>
            <person name="Ikeyama N."/>
            <person name="Kunihiro T."/>
            <person name="Iino T."/>
            <person name="Yuki M."/>
            <person name="Ohkuma M."/>
        </authorList>
    </citation>
    <scope>NUCLEOTIDE SEQUENCE [LARGE SCALE GENOMIC DNA]</scope>
    <source>
        <strain evidence="3 4">6FBBBH3</strain>
    </source>
</reference>
<dbReference type="InterPro" id="IPR008988">
    <property type="entry name" value="Transcriptional_repressor_C"/>
</dbReference>
<dbReference type="EMBL" id="AP018786">
    <property type="protein sequence ID" value="BBF23087.1"/>
    <property type="molecule type" value="Genomic_DNA"/>
</dbReference>
<protein>
    <submittedName>
        <fullName evidence="3">Iron transporter FeoA</fullName>
    </submittedName>
</protein>
<keyword evidence="4" id="KW-1185">Reference proteome</keyword>
<dbReference type="Gene3D" id="2.30.30.90">
    <property type="match status" value="1"/>
</dbReference>
<dbReference type="Proteomes" id="UP000271003">
    <property type="component" value="Chromosome"/>
</dbReference>
<organism evidence="3 4">
    <name type="scientific">Sutterella megalosphaeroides</name>
    <dbReference type="NCBI Taxonomy" id="2494234"/>
    <lineage>
        <taxon>Bacteria</taxon>
        <taxon>Pseudomonadati</taxon>
        <taxon>Pseudomonadota</taxon>
        <taxon>Betaproteobacteria</taxon>
        <taxon>Burkholderiales</taxon>
        <taxon>Sutterellaceae</taxon>
        <taxon>Sutterella</taxon>
    </lineage>
</organism>
<evidence type="ECO:0000259" key="2">
    <source>
        <dbReference type="SMART" id="SM00899"/>
    </source>
</evidence>
<evidence type="ECO:0000313" key="3">
    <source>
        <dbReference type="EMBL" id="BBF23087.1"/>
    </source>
</evidence>
<keyword evidence="1" id="KW-0408">Iron</keyword>
<dbReference type="AlphaFoldDB" id="A0A2Z6IBQ9"/>
<feature type="domain" description="Ferrous iron transporter FeoA-like" evidence="2">
    <location>
        <begin position="1"/>
        <end position="74"/>
    </location>
</feature>
<dbReference type="Pfam" id="PF04023">
    <property type="entry name" value="FeoA"/>
    <property type="match status" value="1"/>
</dbReference>
<dbReference type="PANTHER" id="PTHR42954">
    <property type="entry name" value="FE(2+) TRANSPORT PROTEIN A"/>
    <property type="match status" value="1"/>
</dbReference>
<sequence length="75" mass="8243">MEIQHLPVGAKGRIVALGKEHPEYRRRLVTLGLTPGTAFEIVRVAPLGDPVELRVRGSFVSLRKDEAALLEVESP</sequence>
<dbReference type="KEGG" id="sutt:SUTMEG_09780"/>
<evidence type="ECO:0000256" key="1">
    <source>
        <dbReference type="ARBA" id="ARBA00023004"/>
    </source>
</evidence>
<dbReference type="InterPro" id="IPR052713">
    <property type="entry name" value="FeoA"/>
</dbReference>
<dbReference type="OrthoDB" id="559009at2"/>
<dbReference type="InterPro" id="IPR038157">
    <property type="entry name" value="FeoA_core_dom"/>
</dbReference>
<dbReference type="GO" id="GO:0046914">
    <property type="term" value="F:transition metal ion binding"/>
    <property type="evidence" value="ECO:0007669"/>
    <property type="project" value="InterPro"/>
</dbReference>